<name>A0A1I4WZ57_9GAMM</name>
<dbReference type="PANTHER" id="PTHR34387:SF2">
    <property type="entry name" value="SLR1258 PROTEIN"/>
    <property type="match status" value="1"/>
</dbReference>
<dbReference type="AlphaFoldDB" id="A0A1I4WZ57"/>
<dbReference type="Gene3D" id="3.30.110.170">
    <property type="entry name" value="Protein of unknown function (DUF541), domain 1"/>
    <property type="match status" value="1"/>
</dbReference>
<dbReference type="GO" id="GO:0006974">
    <property type="term" value="P:DNA damage response"/>
    <property type="evidence" value="ECO:0007669"/>
    <property type="project" value="TreeGrafter"/>
</dbReference>
<evidence type="ECO:0008006" key="3">
    <source>
        <dbReference type="Google" id="ProtNLM"/>
    </source>
</evidence>
<dbReference type="Gene3D" id="3.30.70.2970">
    <property type="entry name" value="Protein of unknown function (DUF541), domain 2"/>
    <property type="match status" value="1"/>
</dbReference>
<dbReference type="InterPro" id="IPR052022">
    <property type="entry name" value="26kDa_periplasmic_antigen"/>
</dbReference>
<dbReference type="Pfam" id="PF04402">
    <property type="entry name" value="SIMPL"/>
    <property type="match status" value="1"/>
</dbReference>
<gene>
    <name evidence="1" type="ORF">SAMN04487961_2369</name>
</gene>
<reference evidence="2" key="1">
    <citation type="submission" date="2016-10" db="EMBL/GenBank/DDBJ databases">
        <authorList>
            <person name="Varghese N."/>
            <person name="Submissions S."/>
        </authorList>
    </citation>
    <scope>NUCLEOTIDE SEQUENCE [LARGE SCALE GENOMIC DNA]</scope>
    <source>
        <strain evidence="2">CGMCC 1.6775</strain>
    </source>
</reference>
<evidence type="ECO:0000313" key="2">
    <source>
        <dbReference type="Proteomes" id="UP000199339"/>
    </source>
</evidence>
<keyword evidence="2" id="KW-1185">Reference proteome</keyword>
<dbReference type="InterPro" id="IPR007497">
    <property type="entry name" value="SIMPL/DUF541"/>
</dbReference>
<dbReference type="OrthoDB" id="9806540at2"/>
<organism evidence="1 2">
    <name type="scientific">Marinobacter pelagius</name>
    <dbReference type="NCBI Taxonomy" id="379482"/>
    <lineage>
        <taxon>Bacteria</taxon>
        <taxon>Pseudomonadati</taxon>
        <taxon>Pseudomonadota</taxon>
        <taxon>Gammaproteobacteria</taxon>
        <taxon>Pseudomonadales</taxon>
        <taxon>Marinobacteraceae</taxon>
        <taxon>Marinobacter</taxon>
    </lineage>
</organism>
<dbReference type="RefSeq" id="WP_092003578.1">
    <property type="nucleotide sequence ID" value="NZ_FOUR01000005.1"/>
</dbReference>
<protein>
    <recommendedName>
        <fullName evidence="3">SIMPL domain-containing protein</fullName>
    </recommendedName>
</protein>
<dbReference type="PIRSF" id="PIRSF029033">
    <property type="entry name" value="UCP029033"/>
    <property type="match status" value="1"/>
</dbReference>
<dbReference type="InterPro" id="IPR016907">
    <property type="entry name" value="UCP029033"/>
</dbReference>
<dbReference type="Proteomes" id="UP000199339">
    <property type="component" value="Unassembled WGS sequence"/>
</dbReference>
<accession>A0A1I4WZ57</accession>
<sequence>MKVVSALILGISAIIAASLLSDGLTGLRTADRFVTVKGVAEQEVRADLALWPIRFVATGETLSQAQERARASRDAIMAFLKLQAIDETAVELLRLDVTDTRANPYPGNNTEQKFIINQTLMVRSSDIDRIRQAAQNVSDLVDSGVVLSSDYGPGGPTYLFSGLNEIKPAMIAEATASAREAALQFARDADAELGDLRRANQGVFQILARDQAPGIREDQQPVKTVRVVSTVEYYLR</sequence>
<dbReference type="PANTHER" id="PTHR34387">
    <property type="entry name" value="SLR1258 PROTEIN"/>
    <property type="match status" value="1"/>
</dbReference>
<evidence type="ECO:0000313" key="1">
    <source>
        <dbReference type="EMBL" id="SFN18269.1"/>
    </source>
</evidence>
<proteinExistence type="predicted"/>
<dbReference type="EMBL" id="FOUR01000005">
    <property type="protein sequence ID" value="SFN18269.1"/>
    <property type="molecule type" value="Genomic_DNA"/>
</dbReference>